<reference evidence="1 2" key="1">
    <citation type="journal article" date="2023" name="Int J Dairy Technol">
        <title>Genome based analysis of Pseudomonas paracarnis RQ057, a strain responsible for blue discoloration spoilage in processed cheese.</title>
        <authorList>
            <person name="Rodrigues Rd.S."/>
            <person name="Machado S.G."/>
            <person name="de Carvalho A.F."/>
            <person name="Nero L.A."/>
        </authorList>
    </citation>
    <scope>NUCLEOTIDE SEQUENCE [LARGE SCALE GENOMIC DNA]</scope>
    <source>
        <strain evidence="1 2">RQ057</strain>
    </source>
</reference>
<protein>
    <submittedName>
        <fullName evidence="1">Uncharacterized protein</fullName>
    </submittedName>
</protein>
<dbReference type="RefSeq" id="WP_181073613.1">
    <property type="nucleotide sequence ID" value="NZ_JAJGWQ010000003.1"/>
</dbReference>
<dbReference type="EMBL" id="JAJGWQ010000003">
    <property type="protein sequence ID" value="MEB3782419.1"/>
    <property type="molecule type" value="Genomic_DNA"/>
</dbReference>
<evidence type="ECO:0000313" key="1">
    <source>
        <dbReference type="EMBL" id="MEB3782419.1"/>
    </source>
</evidence>
<keyword evidence="2" id="KW-1185">Reference proteome</keyword>
<evidence type="ECO:0000313" key="2">
    <source>
        <dbReference type="Proteomes" id="UP001336015"/>
    </source>
</evidence>
<comment type="caution">
    <text evidence="1">The sequence shown here is derived from an EMBL/GenBank/DDBJ whole genome shotgun (WGS) entry which is preliminary data.</text>
</comment>
<proteinExistence type="predicted"/>
<organism evidence="1 2">
    <name type="scientific">Pseudomonas paracarnis</name>
    <dbReference type="NCBI Taxonomy" id="2750625"/>
    <lineage>
        <taxon>Bacteria</taxon>
        <taxon>Pseudomonadati</taxon>
        <taxon>Pseudomonadota</taxon>
        <taxon>Gammaproteobacteria</taxon>
        <taxon>Pseudomonadales</taxon>
        <taxon>Pseudomonadaceae</taxon>
        <taxon>Pseudomonas</taxon>
    </lineage>
</organism>
<name>A0ABU6BQL0_9PSED</name>
<sequence length="119" mass="13785">MTIQKFIDTLDAEDFLSVGLLCVDMQLENKSCDDFAKDDDESSKLYTFSNNDKPEFAIEKTDSSCLELIFAGKNALQFYKIIEVHFSDELNCFALRTVIKKNKSWKEVNFLIQFFSLLK</sequence>
<gene>
    <name evidence="1" type="ORF">LLW09_07605</name>
</gene>
<accession>A0ABU6BQL0</accession>
<dbReference type="Proteomes" id="UP001336015">
    <property type="component" value="Unassembled WGS sequence"/>
</dbReference>